<gene>
    <name evidence="1" type="ORF">A2442_00305</name>
</gene>
<evidence type="ECO:0000313" key="1">
    <source>
        <dbReference type="EMBL" id="OGD67054.1"/>
    </source>
</evidence>
<name>A0A1F5EIL9_9BACT</name>
<organism evidence="1 2">
    <name type="scientific">Candidatus Campbellbacteria bacterium RIFOXYC2_FULL_35_25</name>
    <dbReference type="NCBI Taxonomy" id="1797582"/>
    <lineage>
        <taxon>Bacteria</taxon>
        <taxon>Candidatus Campbelliibacteriota</taxon>
    </lineage>
</organism>
<dbReference type="Proteomes" id="UP000179003">
    <property type="component" value="Unassembled WGS sequence"/>
</dbReference>
<reference evidence="1 2" key="1">
    <citation type="journal article" date="2016" name="Nat. Commun.">
        <title>Thousands of microbial genomes shed light on interconnected biogeochemical processes in an aquifer system.</title>
        <authorList>
            <person name="Anantharaman K."/>
            <person name="Brown C.T."/>
            <person name="Hug L.A."/>
            <person name="Sharon I."/>
            <person name="Castelle C.J."/>
            <person name="Probst A.J."/>
            <person name="Thomas B.C."/>
            <person name="Singh A."/>
            <person name="Wilkins M.J."/>
            <person name="Karaoz U."/>
            <person name="Brodie E.L."/>
            <person name="Williams K.H."/>
            <person name="Hubbard S.S."/>
            <person name="Banfield J.F."/>
        </authorList>
    </citation>
    <scope>NUCLEOTIDE SEQUENCE [LARGE SCALE GENOMIC DNA]</scope>
</reference>
<protein>
    <submittedName>
        <fullName evidence="1">Uncharacterized protein</fullName>
    </submittedName>
</protein>
<comment type="caution">
    <text evidence="1">The sequence shown here is derived from an EMBL/GenBank/DDBJ whole genome shotgun (WGS) entry which is preliminary data.</text>
</comment>
<dbReference type="AlphaFoldDB" id="A0A1F5EIL9"/>
<proteinExistence type="predicted"/>
<dbReference type="EMBL" id="MFAE01000009">
    <property type="protein sequence ID" value="OGD67054.1"/>
    <property type="molecule type" value="Genomic_DNA"/>
</dbReference>
<accession>A0A1F5EIL9</accession>
<evidence type="ECO:0000313" key="2">
    <source>
        <dbReference type="Proteomes" id="UP000179003"/>
    </source>
</evidence>
<sequence length="74" mass="8705">MTEARRNEIAYLFLLNQRRKDGVGTLKPNDIKRQICNTATELEIPAEEAQEFVHDMMFRLFQECFPMPGKEKES</sequence>